<comment type="caution">
    <text evidence="3">The sequence shown here is derived from an EMBL/GenBank/DDBJ whole genome shotgun (WGS) entry which is preliminary data.</text>
</comment>
<dbReference type="EMBL" id="VUOB01000074">
    <property type="protein sequence ID" value="KAA2252549.1"/>
    <property type="molecule type" value="Genomic_DNA"/>
</dbReference>
<sequence>MQTMMSTLLGAFAGLVVLIGLGMAVFGLIRWTSSRSLANAGHRATGVVVDNQMVSRQERGLTFRPVVTFRTADGEDVTTTILQPRHRSYVVGRSIEVVYHPNNPTKADLAEGYRSIGVPSALGGLVIAAIGIGFFFLIQSATDSAPTVPGFSSNAPQYPTNVTLPPNFQTGFPTFR</sequence>
<evidence type="ECO:0000256" key="1">
    <source>
        <dbReference type="SAM" id="Phobius"/>
    </source>
</evidence>
<reference evidence="3 4" key="2">
    <citation type="submission" date="2019-09" db="EMBL/GenBank/DDBJ databases">
        <authorList>
            <person name="Jin C."/>
        </authorList>
    </citation>
    <scope>NUCLEOTIDE SEQUENCE [LARGE SCALE GENOMIC DNA]</scope>
    <source>
        <strain evidence="3 4">AN110305</strain>
    </source>
</reference>
<keyword evidence="4" id="KW-1185">Reference proteome</keyword>
<name>A0A5B2WQ36_9PSEU</name>
<reference evidence="3 4" key="1">
    <citation type="submission" date="2019-09" db="EMBL/GenBank/DDBJ databases">
        <title>Goodfellowia gen. nov., a new genus of the Pseudonocardineae related to Actinoalloteichus, containing Goodfellowia coeruleoviolacea gen. nov., comb. nov. gen. nov., comb. nov.</title>
        <authorList>
            <person name="Labeda D."/>
        </authorList>
    </citation>
    <scope>NUCLEOTIDE SEQUENCE [LARGE SCALE GENOMIC DNA]</scope>
    <source>
        <strain evidence="3 4">AN110305</strain>
    </source>
</reference>
<keyword evidence="1" id="KW-0812">Transmembrane</keyword>
<proteinExistence type="predicted"/>
<dbReference type="OrthoDB" id="3296985at2"/>
<dbReference type="Pfam" id="PF12158">
    <property type="entry name" value="DUF3592"/>
    <property type="match status" value="1"/>
</dbReference>
<evidence type="ECO:0000259" key="2">
    <source>
        <dbReference type="Pfam" id="PF12158"/>
    </source>
</evidence>
<dbReference type="Proteomes" id="UP000323454">
    <property type="component" value="Unassembled WGS sequence"/>
</dbReference>
<keyword evidence="1" id="KW-0472">Membrane</keyword>
<gene>
    <name evidence="3" type="ORF">F0L68_35110</name>
</gene>
<dbReference type="InterPro" id="IPR021994">
    <property type="entry name" value="DUF3592"/>
</dbReference>
<feature type="transmembrane region" description="Helical" evidence="1">
    <location>
        <begin position="116"/>
        <end position="138"/>
    </location>
</feature>
<dbReference type="AlphaFoldDB" id="A0A5B2WQ36"/>
<evidence type="ECO:0000313" key="4">
    <source>
        <dbReference type="Proteomes" id="UP000323454"/>
    </source>
</evidence>
<evidence type="ECO:0000313" key="3">
    <source>
        <dbReference type="EMBL" id="KAA2252549.1"/>
    </source>
</evidence>
<organism evidence="3 4">
    <name type="scientific">Solihabitans fulvus</name>
    <dbReference type="NCBI Taxonomy" id="1892852"/>
    <lineage>
        <taxon>Bacteria</taxon>
        <taxon>Bacillati</taxon>
        <taxon>Actinomycetota</taxon>
        <taxon>Actinomycetes</taxon>
        <taxon>Pseudonocardiales</taxon>
        <taxon>Pseudonocardiaceae</taxon>
        <taxon>Solihabitans</taxon>
    </lineage>
</organism>
<protein>
    <submittedName>
        <fullName evidence="3">DUF3592 domain-containing protein</fullName>
    </submittedName>
</protein>
<feature type="domain" description="DUF3592" evidence="2">
    <location>
        <begin position="45"/>
        <end position="112"/>
    </location>
</feature>
<accession>A0A5B2WQ36</accession>
<keyword evidence="1" id="KW-1133">Transmembrane helix</keyword>